<keyword evidence="2" id="KW-0547">Nucleotide-binding</keyword>
<dbReference type="PROSITE" id="PS00108">
    <property type="entry name" value="PROTEIN_KINASE_ST"/>
    <property type="match status" value="1"/>
</dbReference>
<organism evidence="6 7">
    <name type="scientific">Crucibulum laeve</name>
    <dbReference type="NCBI Taxonomy" id="68775"/>
    <lineage>
        <taxon>Eukaryota</taxon>
        <taxon>Fungi</taxon>
        <taxon>Dikarya</taxon>
        <taxon>Basidiomycota</taxon>
        <taxon>Agaricomycotina</taxon>
        <taxon>Agaricomycetes</taxon>
        <taxon>Agaricomycetidae</taxon>
        <taxon>Agaricales</taxon>
        <taxon>Agaricineae</taxon>
        <taxon>Nidulariaceae</taxon>
        <taxon>Crucibulum</taxon>
    </lineage>
</organism>
<sequence>MPTIVTVGGVKTSIECETNSAVDSTGSNQEISSDIPKTINGAGELGDVNAIIRHFNLDPKRASVVLRLLSDTPESRFHWFRMDGRLIDGLLEPIIVTANSDIRIANFQTSSSTFLVVSKSARPHTASENDKAKRVKECSSIKEFIIGLILDHKGILSAFGIMKDKANPSNLVIISKYQKNGTLFSYLQDHLQVNQISLLMEVADGLCYMHSLTCPVLHGDVKSHNIVIDDDGRPLLTDFGSAAIRDPITLRFPYRLGGTPRWMACEAYVPSLFPATLFIDSYAFASTAIEVFTRKRPFNNIDPDAAVIVKVVVDKEHPLRPEGMEAGELTDDLWKMLVKCWEFNPSDRPSMQEIRDLLRGMLLSID</sequence>
<dbReference type="EMBL" id="ML213674">
    <property type="protein sequence ID" value="TFK32459.1"/>
    <property type="molecule type" value="Genomic_DNA"/>
</dbReference>
<dbReference type="InterPro" id="IPR008271">
    <property type="entry name" value="Ser/Thr_kinase_AS"/>
</dbReference>
<dbReference type="GO" id="GO:0005524">
    <property type="term" value="F:ATP binding"/>
    <property type="evidence" value="ECO:0007669"/>
    <property type="project" value="UniProtKB-KW"/>
</dbReference>
<feature type="domain" description="Protein kinase" evidence="5">
    <location>
        <begin position="80"/>
        <end position="362"/>
    </location>
</feature>
<dbReference type="PANTHER" id="PTHR44329:SF288">
    <property type="entry name" value="MITOGEN-ACTIVATED PROTEIN KINASE KINASE KINASE 20"/>
    <property type="match status" value="1"/>
</dbReference>
<dbReference type="Pfam" id="PF00069">
    <property type="entry name" value="Pkinase"/>
    <property type="match status" value="1"/>
</dbReference>
<dbReference type="InterPro" id="IPR051681">
    <property type="entry name" value="Ser/Thr_Kinases-Pseudokinases"/>
</dbReference>
<dbReference type="InterPro" id="IPR011009">
    <property type="entry name" value="Kinase-like_dom_sf"/>
</dbReference>
<evidence type="ECO:0000256" key="4">
    <source>
        <dbReference type="ARBA" id="ARBA00022840"/>
    </source>
</evidence>
<evidence type="ECO:0000256" key="2">
    <source>
        <dbReference type="ARBA" id="ARBA00022741"/>
    </source>
</evidence>
<dbReference type="PANTHER" id="PTHR44329">
    <property type="entry name" value="SERINE/THREONINE-PROTEIN KINASE TNNI3K-RELATED"/>
    <property type="match status" value="1"/>
</dbReference>
<evidence type="ECO:0000256" key="1">
    <source>
        <dbReference type="ARBA" id="ARBA00022679"/>
    </source>
</evidence>
<evidence type="ECO:0000313" key="6">
    <source>
        <dbReference type="EMBL" id="TFK32459.1"/>
    </source>
</evidence>
<dbReference type="SMART" id="SM00220">
    <property type="entry name" value="S_TKc"/>
    <property type="match status" value="1"/>
</dbReference>
<evidence type="ECO:0000313" key="7">
    <source>
        <dbReference type="Proteomes" id="UP000308652"/>
    </source>
</evidence>
<name>A0A5C3LH80_9AGAR</name>
<dbReference type="AlphaFoldDB" id="A0A5C3LH80"/>
<protein>
    <submittedName>
        <fullName evidence="6">Kinase-like domain-containing protein</fullName>
    </submittedName>
</protein>
<evidence type="ECO:0000259" key="5">
    <source>
        <dbReference type="PROSITE" id="PS50011"/>
    </source>
</evidence>
<gene>
    <name evidence="6" type="ORF">BDQ12DRAFT_728652</name>
</gene>
<keyword evidence="3 6" id="KW-0418">Kinase</keyword>
<reference evidence="6 7" key="1">
    <citation type="journal article" date="2019" name="Nat. Ecol. Evol.">
        <title>Megaphylogeny resolves global patterns of mushroom evolution.</title>
        <authorList>
            <person name="Varga T."/>
            <person name="Krizsan K."/>
            <person name="Foldi C."/>
            <person name="Dima B."/>
            <person name="Sanchez-Garcia M."/>
            <person name="Sanchez-Ramirez S."/>
            <person name="Szollosi G.J."/>
            <person name="Szarkandi J.G."/>
            <person name="Papp V."/>
            <person name="Albert L."/>
            <person name="Andreopoulos W."/>
            <person name="Angelini C."/>
            <person name="Antonin V."/>
            <person name="Barry K.W."/>
            <person name="Bougher N.L."/>
            <person name="Buchanan P."/>
            <person name="Buyck B."/>
            <person name="Bense V."/>
            <person name="Catcheside P."/>
            <person name="Chovatia M."/>
            <person name="Cooper J."/>
            <person name="Damon W."/>
            <person name="Desjardin D."/>
            <person name="Finy P."/>
            <person name="Geml J."/>
            <person name="Haridas S."/>
            <person name="Hughes K."/>
            <person name="Justo A."/>
            <person name="Karasinski D."/>
            <person name="Kautmanova I."/>
            <person name="Kiss B."/>
            <person name="Kocsube S."/>
            <person name="Kotiranta H."/>
            <person name="LaButti K.M."/>
            <person name="Lechner B.E."/>
            <person name="Liimatainen K."/>
            <person name="Lipzen A."/>
            <person name="Lukacs Z."/>
            <person name="Mihaltcheva S."/>
            <person name="Morgado L.N."/>
            <person name="Niskanen T."/>
            <person name="Noordeloos M.E."/>
            <person name="Ohm R.A."/>
            <person name="Ortiz-Santana B."/>
            <person name="Ovrebo C."/>
            <person name="Racz N."/>
            <person name="Riley R."/>
            <person name="Savchenko A."/>
            <person name="Shiryaev A."/>
            <person name="Soop K."/>
            <person name="Spirin V."/>
            <person name="Szebenyi C."/>
            <person name="Tomsovsky M."/>
            <person name="Tulloss R.E."/>
            <person name="Uehling J."/>
            <person name="Grigoriev I.V."/>
            <person name="Vagvolgyi C."/>
            <person name="Papp T."/>
            <person name="Martin F.M."/>
            <person name="Miettinen O."/>
            <person name="Hibbett D.S."/>
            <person name="Nagy L.G."/>
        </authorList>
    </citation>
    <scope>NUCLEOTIDE SEQUENCE [LARGE SCALE GENOMIC DNA]</scope>
    <source>
        <strain evidence="6 7">CBS 166.37</strain>
    </source>
</reference>
<evidence type="ECO:0000256" key="3">
    <source>
        <dbReference type="ARBA" id="ARBA00022777"/>
    </source>
</evidence>
<dbReference type="InterPro" id="IPR000719">
    <property type="entry name" value="Prot_kinase_dom"/>
</dbReference>
<dbReference type="PROSITE" id="PS50011">
    <property type="entry name" value="PROTEIN_KINASE_DOM"/>
    <property type="match status" value="1"/>
</dbReference>
<keyword evidence="1" id="KW-0808">Transferase</keyword>
<dbReference type="Proteomes" id="UP000308652">
    <property type="component" value="Unassembled WGS sequence"/>
</dbReference>
<dbReference type="OrthoDB" id="346907at2759"/>
<dbReference type="STRING" id="68775.A0A5C3LH80"/>
<keyword evidence="7" id="KW-1185">Reference proteome</keyword>
<dbReference type="Gene3D" id="1.10.510.10">
    <property type="entry name" value="Transferase(Phosphotransferase) domain 1"/>
    <property type="match status" value="1"/>
</dbReference>
<dbReference type="GO" id="GO:0004674">
    <property type="term" value="F:protein serine/threonine kinase activity"/>
    <property type="evidence" value="ECO:0007669"/>
    <property type="project" value="TreeGrafter"/>
</dbReference>
<proteinExistence type="predicted"/>
<keyword evidence="4" id="KW-0067">ATP-binding</keyword>
<dbReference type="SUPFAM" id="SSF56112">
    <property type="entry name" value="Protein kinase-like (PK-like)"/>
    <property type="match status" value="1"/>
</dbReference>
<accession>A0A5C3LH80</accession>